<dbReference type="InterPro" id="IPR045357">
    <property type="entry name" value="Aminopeptidase_N-like_N"/>
</dbReference>
<dbReference type="InterPro" id="IPR037144">
    <property type="entry name" value="Peptidase_M1_pepN_C_sf"/>
</dbReference>
<dbReference type="SUPFAM" id="SSF63737">
    <property type="entry name" value="Leukotriene A4 hydrolase N-terminal domain"/>
    <property type="match status" value="1"/>
</dbReference>
<dbReference type="Gene3D" id="1.25.50.10">
    <property type="entry name" value="Peptidase M1, alanyl aminopeptidase, C-terminal domain"/>
    <property type="match status" value="1"/>
</dbReference>
<dbReference type="AlphaFoldDB" id="A0AAW3ZRH9"/>
<evidence type="ECO:0000256" key="8">
    <source>
        <dbReference type="ARBA" id="ARBA00022723"/>
    </source>
</evidence>
<dbReference type="FunFam" id="3.30.2010.30:FF:000002">
    <property type="entry name" value="Putative aminopeptidase N"/>
    <property type="match status" value="1"/>
</dbReference>
<dbReference type="InterPro" id="IPR001930">
    <property type="entry name" value="Peptidase_M1"/>
</dbReference>
<dbReference type="InterPro" id="IPR024601">
    <property type="entry name" value="Peptidase_M1_pepN_C"/>
</dbReference>
<dbReference type="Gene3D" id="2.60.40.1840">
    <property type="match status" value="1"/>
</dbReference>
<evidence type="ECO:0000259" key="13">
    <source>
        <dbReference type="Pfam" id="PF01433"/>
    </source>
</evidence>
<dbReference type="SUPFAM" id="SSF55486">
    <property type="entry name" value="Metalloproteases ('zincins'), catalytic domain"/>
    <property type="match status" value="1"/>
</dbReference>
<protein>
    <recommendedName>
        <fullName evidence="5 12">Aminopeptidase N</fullName>
        <ecNumber evidence="4 12">3.4.11.2</ecNumber>
    </recommendedName>
</protein>
<evidence type="ECO:0000256" key="6">
    <source>
        <dbReference type="ARBA" id="ARBA00022438"/>
    </source>
</evidence>
<name>A0AAW3ZRH9_9GAMM</name>
<dbReference type="PANTHER" id="PTHR46322">
    <property type="entry name" value="PUROMYCIN-SENSITIVE AMINOPEPTIDASE"/>
    <property type="match status" value="1"/>
</dbReference>
<dbReference type="GO" id="GO:0008270">
    <property type="term" value="F:zinc ion binding"/>
    <property type="evidence" value="ECO:0007669"/>
    <property type="project" value="InterPro"/>
</dbReference>
<feature type="domain" description="Peptidase M1 membrane alanine aminopeptidase" evidence="13">
    <location>
        <begin position="226"/>
        <end position="440"/>
    </location>
</feature>
<keyword evidence="8" id="KW-0479">Metal-binding</keyword>
<evidence type="ECO:0000256" key="1">
    <source>
        <dbReference type="ARBA" id="ARBA00000098"/>
    </source>
</evidence>
<dbReference type="Pfam" id="PF01433">
    <property type="entry name" value="Peptidase_M1"/>
    <property type="match status" value="1"/>
</dbReference>
<evidence type="ECO:0000313" key="18">
    <source>
        <dbReference type="Proteomes" id="UP000613768"/>
    </source>
</evidence>
<evidence type="ECO:0000256" key="11">
    <source>
        <dbReference type="ARBA" id="ARBA00023049"/>
    </source>
</evidence>
<keyword evidence="10" id="KW-0862">Zinc</keyword>
<evidence type="ECO:0000313" key="17">
    <source>
        <dbReference type="EMBL" id="MBD8526851.1"/>
    </source>
</evidence>
<comment type="similarity">
    <text evidence="3">Belongs to the peptidase M1 family.</text>
</comment>
<dbReference type="PANTHER" id="PTHR46322:SF1">
    <property type="entry name" value="PUROMYCIN-SENSITIVE AMINOPEPTIDASE"/>
    <property type="match status" value="1"/>
</dbReference>
<dbReference type="GO" id="GO:0016285">
    <property type="term" value="F:alanyl aminopeptidase activity"/>
    <property type="evidence" value="ECO:0007669"/>
    <property type="project" value="UniProtKB-EC"/>
</dbReference>
<reference evidence="17 18" key="1">
    <citation type="submission" date="2020-09" db="EMBL/GenBank/DDBJ databases">
        <title>Pseudoxanthomonas sp. CAU 1598 isolated from sand of Yaerae Beach.</title>
        <authorList>
            <person name="Kim W."/>
        </authorList>
    </citation>
    <scope>NUCLEOTIDE SEQUENCE [LARGE SCALE GENOMIC DNA]</scope>
    <source>
        <strain evidence="17 18">CAU 1598</strain>
    </source>
</reference>
<keyword evidence="11" id="KW-0482">Metalloprotease</keyword>
<dbReference type="GO" id="GO:0008237">
    <property type="term" value="F:metallopeptidase activity"/>
    <property type="evidence" value="ECO:0007669"/>
    <property type="project" value="UniProtKB-UniRule"/>
</dbReference>
<dbReference type="Proteomes" id="UP000613768">
    <property type="component" value="Unassembled WGS sequence"/>
</dbReference>
<feature type="domain" description="Peptidase M1 alanyl aminopeptidase C-terminal" evidence="15">
    <location>
        <begin position="552"/>
        <end position="863"/>
    </location>
</feature>
<evidence type="ECO:0000256" key="4">
    <source>
        <dbReference type="ARBA" id="ARBA00012564"/>
    </source>
</evidence>
<dbReference type="PRINTS" id="PR00756">
    <property type="entry name" value="ALADIPTASE"/>
</dbReference>
<dbReference type="InterPro" id="IPR035414">
    <property type="entry name" value="Peptidase_M1_pepN_Ig-like"/>
</dbReference>
<dbReference type="GO" id="GO:0006508">
    <property type="term" value="P:proteolysis"/>
    <property type="evidence" value="ECO:0007669"/>
    <property type="project" value="UniProtKB-UniRule"/>
</dbReference>
<dbReference type="InterPro" id="IPR012779">
    <property type="entry name" value="Peptidase_M1_pepN"/>
</dbReference>
<feature type="domain" description="Peptidase M1 alanyl aminopeptidase Ig-like fold" evidence="14">
    <location>
        <begin position="445"/>
        <end position="547"/>
    </location>
</feature>
<evidence type="ECO:0000256" key="10">
    <source>
        <dbReference type="ARBA" id="ARBA00022833"/>
    </source>
</evidence>
<dbReference type="InterPro" id="IPR038438">
    <property type="entry name" value="PepN_Ig-like_sf"/>
</dbReference>
<dbReference type="Pfam" id="PF11940">
    <property type="entry name" value="DUF3458"/>
    <property type="match status" value="1"/>
</dbReference>
<keyword evidence="7" id="KW-0645">Protease</keyword>
<dbReference type="Gene3D" id="3.30.2010.30">
    <property type="match status" value="1"/>
</dbReference>
<comment type="caution">
    <text evidence="17">The sequence shown here is derived from an EMBL/GenBank/DDBJ whole genome shotgun (WGS) entry which is preliminary data.</text>
</comment>
<dbReference type="Gene3D" id="2.60.40.1730">
    <property type="entry name" value="tricorn interacting facor f3 domain"/>
    <property type="match status" value="1"/>
</dbReference>
<evidence type="ECO:0000259" key="15">
    <source>
        <dbReference type="Pfam" id="PF17432"/>
    </source>
</evidence>
<dbReference type="RefSeq" id="WP_192030270.1">
    <property type="nucleotide sequence ID" value="NZ_JACYTR010000033.1"/>
</dbReference>
<dbReference type="InterPro" id="IPR014782">
    <property type="entry name" value="Peptidase_M1_dom"/>
</dbReference>
<evidence type="ECO:0000256" key="2">
    <source>
        <dbReference type="ARBA" id="ARBA00001947"/>
    </source>
</evidence>
<dbReference type="Pfam" id="PF17900">
    <property type="entry name" value="Peptidase_M1_N"/>
    <property type="match status" value="1"/>
</dbReference>
<comment type="catalytic activity">
    <reaction evidence="1">
        <text>Release of an N-terminal amino acid, Xaa-|-Yaa- from a peptide, amide or arylamide. Xaa is preferably Ala, but may be most amino acids including Pro (slow action). When a terminal hydrophobic residue is followed by a prolyl residue, the two may be released as an intact Xaa-Pro dipeptide.</text>
        <dbReference type="EC" id="3.4.11.2"/>
    </reaction>
</comment>
<accession>A0AAW3ZRH9</accession>
<dbReference type="NCBIfam" id="TIGR02414">
    <property type="entry name" value="pepN_proteo"/>
    <property type="match status" value="1"/>
</dbReference>
<sequence length="864" mass="97474">MSVVRLADYRRPSWRIHEIDLCLDLEASQTRVRCRMQLEAAEPDASDHAALCLQGEELQTESIRVDDRLLAAGEYSIVGNRLHIERLPARCVVETVVLICPQRNTRLEGLYASGPMLLTQCEAEGFRRITWALDRPDVLSRYRVELRAEKSRYPVLLSNGNREAAGDLKDGRHFVRWFDPHPKPGYLFAIVAGDIGCVETRFVTIEGRQVDVRVWTEHADVARCQYALEATLRAMRWDEERFGRAYDLDEFNIVAVQYFTMGAMENKGLNIFNARYILADADSATDADYEAIEAVIGHEYFHNWSGNRVTLRDWFQLSLKEGLTVFRDQEFTADLRSRGVKRIGDVRLLRARQFVEDSGPLAHPVRPIEYSEINNFYTATVYEKGAEVIRMLHTLLGETDFRRGLDRYFAAHDGQAATVEDFLAAMSAASGRNLEQFKRWYEQAGTPEIQVSEQFDPDRHEYVLTLHQHLPPTPGGGIKQPLHLPLRFAFYNEAGQRIDNGVSSDAELQGDLIELREPTHRLQVSGLGEAPLPTFLHSLSAPVRLKFSYRAEQLAKVVRFESDPLLRWDAIQRLAFGCIAEGKADYRQALLDACGELLASADADHAFVAECLSLPDITTLADQCAEIDLDGLIKEREDLLDELAEVHADALDTRYRALATQQPDSLSPEAAAARRLKNVLLHWLTRLDPTARLAERQSTEAPTMTDRIAALAALVHFDAPGKAQALDRFAARWHNDLLVTDKWIGLVATRPQPEALDDIAALLRDPQRWLPNNPNRVRAVLGTLGRSNPVAFHRRDGAGYRLYLEQVVQLDAINPQVSARLLTALESWRRLDAERQGLIKSALTDLQSKAQSADLKDVVGRLLA</sequence>
<keyword evidence="6 17" id="KW-0031">Aminopeptidase</keyword>
<feature type="domain" description="Aminopeptidase N-like N-terminal" evidence="16">
    <location>
        <begin position="106"/>
        <end position="187"/>
    </location>
</feature>
<keyword evidence="18" id="KW-1185">Reference proteome</keyword>
<proteinExistence type="inferred from homology"/>
<dbReference type="EC" id="3.4.11.2" evidence="4 12"/>
<evidence type="ECO:0000256" key="9">
    <source>
        <dbReference type="ARBA" id="ARBA00022801"/>
    </source>
</evidence>
<keyword evidence="9 17" id="KW-0378">Hydrolase</keyword>
<dbReference type="InterPro" id="IPR042097">
    <property type="entry name" value="Aminopeptidase_N-like_N_sf"/>
</dbReference>
<dbReference type="Gene3D" id="1.10.390.10">
    <property type="entry name" value="Neutral Protease Domain 2"/>
    <property type="match status" value="1"/>
</dbReference>
<dbReference type="Pfam" id="PF17432">
    <property type="entry name" value="DUF3458_C"/>
    <property type="match status" value="1"/>
</dbReference>
<organism evidence="17 18">
    <name type="scientific">Pseudomarimonas arenosa</name>
    <dbReference type="NCBI Taxonomy" id="2774145"/>
    <lineage>
        <taxon>Bacteria</taxon>
        <taxon>Pseudomonadati</taxon>
        <taxon>Pseudomonadota</taxon>
        <taxon>Gammaproteobacteria</taxon>
        <taxon>Lysobacterales</taxon>
        <taxon>Lysobacteraceae</taxon>
        <taxon>Pseudomarimonas</taxon>
    </lineage>
</organism>
<evidence type="ECO:0000256" key="5">
    <source>
        <dbReference type="ARBA" id="ARBA00015611"/>
    </source>
</evidence>
<evidence type="ECO:0000256" key="3">
    <source>
        <dbReference type="ARBA" id="ARBA00010136"/>
    </source>
</evidence>
<dbReference type="EMBL" id="JACYTR010000033">
    <property type="protein sequence ID" value="MBD8526851.1"/>
    <property type="molecule type" value="Genomic_DNA"/>
</dbReference>
<dbReference type="CDD" id="cd09600">
    <property type="entry name" value="M1_APN"/>
    <property type="match status" value="1"/>
</dbReference>
<evidence type="ECO:0000256" key="12">
    <source>
        <dbReference type="NCBIfam" id="TIGR02414"/>
    </source>
</evidence>
<dbReference type="InterPro" id="IPR027268">
    <property type="entry name" value="Peptidase_M4/M1_CTD_sf"/>
</dbReference>
<evidence type="ECO:0000259" key="14">
    <source>
        <dbReference type="Pfam" id="PF11940"/>
    </source>
</evidence>
<gene>
    <name evidence="17" type="primary">pepN</name>
    <name evidence="17" type="ORF">IFO71_14005</name>
</gene>
<comment type="cofactor">
    <cofactor evidence="2">
        <name>Zn(2+)</name>
        <dbReference type="ChEBI" id="CHEBI:29105"/>
    </cofactor>
</comment>
<evidence type="ECO:0000256" key="7">
    <source>
        <dbReference type="ARBA" id="ARBA00022670"/>
    </source>
</evidence>
<evidence type="ECO:0000259" key="16">
    <source>
        <dbReference type="Pfam" id="PF17900"/>
    </source>
</evidence>